<comment type="subcellular location">
    <subcellularLocation>
        <location evidence="4">Secreted</location>
    </subcellularLocation>
    <subcellularLocation>
        <location evidence="4">Bacterial flagellum</location>
    </subcellularLocation>
</comment>
<dbReference type="AlphaFoldDB" id="A0A1B7LCI1"/>
<dbReference type="OrthoDB" id="9796789at2"/>
<dbReference type="RefSeq" id="WP_066669805.1">
    <property type="nucleotide sequence ID" value="NZ_LYVF01000178.1"/>
</dbReference>
<dbReference type="GO" id="GO:0005198">
    <property type="term" value="F:structural molecule activity"/>
    <property type="evidence" value="ECO:0007669"/>
    <property type="project" value="UniProtKB-UniRule"/>
</dbReference>
<keyword evidence="7" id="KW-0966">Cell projection</keyword>
<dbReference type="Pfam" id="PF00700">
    <property type="entry name" value="Flagellin_C"/>
    <property type="match status" value="1"/>
</dbReference>
<name>A0A1B7LCI1_9FIRM</name>
<protein>
    <recommendedName>
        <fullName evidence="2 4">Flagellin</fullName>
    </recommendedName>
</protein>
<evidence type="ECO:0000256" key="4">
    <source>
        <dbReference type="RuleBase" id="RU362073"/>
    </source>
</evidence>
<evidence type="ECO:0000313" key="8">
    <source>
        <dbReference type="Proteomes" id="UP000078532"/>
    </source>
</evidence>
<feature type="domain" description="Flagellin N-terminal" evidence="5">
    <location>
        <begin position="3"/>
        <end position="139"/>
    </location>
</feature>
<keyword evidence="7" id="KW-0969">Cilium</keyword>
<comment type="similarity">
    <text evidence="1 4">Belongs to the bacterial flagellin family.</text>
</comment>
<sequence length="285" mass="30122">MFVNTNISALFAADQLNNTQNALSKDLQQLSSGLRINSASDDAAGLAISQRMTGQINGFTQANRNAQDGISLIQTADGAMATIGNILQRMRTLAVQSANATNTTSDRQKIVGEMKQLQLDINRIAQQTQFNTQYLMTGSFSSRKFQIGANTGQFISLSIANMVAGSGGLKGMSGLGLTQISNLGQGKLGSQASLSSAMITTIDNAIDSVSKERANLGAVQNRLTYASNNMQTAVENLSAANARITNVDMATTMVDFTKNQILQQAGTSMLAQANAMPQSILKLLG</sequence>
<dbReference type="GO" id="GO:0009288">
    <property type="term" value="C:bacterial-type flagellum"/>
    <property type="evidence" value="ECO:0007669"/>
    <property type="project" value="UniProtKB-SubCell"/>
</dbReference>
<organism evidence="7 8">
    <name type="scientific">Desulfotomaculum copahuensis</name>
    <dbReference type="NCBI Taxonomy" id="1838280"/>
    <lineage>
        <taxon>Bacteria</taxon>
        <taxon>Bacillati</taxon>
        <taxon>Bacillota</taxon>
        <taxon>Clostridia</taxon>
        <taxon>Eubacteriales</taxon>
        <taxon>Desulfotomaculaceae</taxon>
        <taxon>Desulfotomaculum</taxon>
    </lineage>
</organism>
<keyword evidence="7" id="KW-0282">Flagellum</keyword>
<dbReference type="EMBL" id="LYVF01000178">
    <property type="protein sequence ID" value="OAT80375.1"/>
    <property type="molecule type" value="Genomic_DNA"/>
</dbReference>
<feature type="domain" description="Flagellin C-terminal" evidence="6">
    <location>
        <begin position="199"/>
        <end position="284"/>
    </location>
</feature>
<dbReference type="InterPro" id="IPR046358">
    <property type="entry name" value="Flagellin_C"/>
</dbReference>
<comment type="function">
    <text evidence="4">Flagellin is the subunit protein which polymerizes to form the filaments of bacterial flagella.</text>
</comment>
<evidence type="ECO:0000256" key="3">
    <source>
        <dbReference type="ARBA" id="ARBA00023143"/>
    </source>
</evidence>
<dbReference type="Gene3D" id="6.10.10.10">
    <property type="entry name" value="Flagellar export chaperone, C-terminal domain"/>
    <property type="match status" value="1"/>
</dbReference>
<gene>
    <name evidence="7" type="ORF">A6M21_13485</name>
</gene>
<evidence type="ECO:0000256" key="2">
    <source>
        <dbReference type="ARBA" id="ARBA00020110"/>
    </source>
</evidence>
<accession>A0A1B7LCI1</accession>
<keyword evidence="4" id="KW-0964">Secreted</keyword>
<proteinExistence type="inferred from homology"/>
<dbReference type="InterPro" id="IPR001492">
    <property type="entry name" value="Flagellin"/>
</dbReference>
<dbReference type="PANTHER" id="PTHR42792">
    <property type="entry name" value="FLAGELLIN"/>
    <property type="match status" value="1"/>
</dbReference>
<keyword evidence="3 4" id="KW-0975">Bacterial flagellum</keyword>
<reference evidence="7 8" key="1">
    <citation type="submission" date="2016-04" db="EMBL/GenBank/DDBJ databases">
        <authorList>
            <person name="Evans L.H."/>
            <person name="Alamgir A."/>
            <person name="Owens N."/>
            <person name="Weber N.D."/>
            <person name="Virtaneva K."/>
            <person name="Barbian K."/>
            <person name="Babar A."/>
            <person name="Rosenke K."/>
        </authorList>
    </citation>
    <scope>NUCLEOTIDE SEQUENCE [LARGE SCALE GENOMIC DNA]</scope>
    <source>
        <strain evidence="7 8">LMa1</strain>
    </source>
</reference>
<dbReference type="STRING" id="1838280.A6M21_13485"/>
<dbReference type="InterPro" id="IPR001029">
    <property type="entry name" value="Flagellin_N"/>
</dbReference>
<dbReference type="Gene3D" id="1.20.1330.10">
    <property type="entry name" value="f41 fragment of flagellin, N-terminal domain"/>
    <property type="match status" value="2"/>
</dbReference>
<dbReference type="GO" id="GO:0005576">
    <property type="term" value="C:extracellular region"/>
    <property type="evidence" value="ECO:0007669"/>
    <property type="project" value="UniProtKB-SubCell"/>
</dbReference>
<dbReference type="Pfam" id="PF00669">
    <property type="entry name" value="Flagellin_N"/>
    <property type="match status" value="1"/>
</dbReference>
<dbReference type="PRINTS" id="PR00207">
    <property type="entry name" value="FLAGELLIN"/>
</dbReference>
<keyword evidence="8" id="KW-1185">Reference proteome</keyword>
<evidence type="ECO:0000259" key="5">
    <source>
        <dbReference type="Pfam" id="PF00669"/>
    </source>
</evidence>
<comment type="caution">
    <text evidence="7">The sequence shown here is derived from an EMBL/GenBank/DDBJ whole genome shotgun (WGS) entry which is preliminary data.</text>
</comment>
<dbReference type="SUPFAM" id="SSF64518">
    <property type="entry name" value="Phase 1 flagellin"/>
    <property type="match status" value="1"/>
</dbReference>
<dbReference type="PANTHER" id="PTHR42792:SF2">
    <property type="entry name" value="FLAGELLIN"/>
    <property type="match status" value="1"/>
</dbReference>
<dbReference type="Proteomes" id="UP000078532">
    <property type="component" value="Unassembled WGS sequence"/>
</dbReference>
<dbReference type="InterPro" id="IPR042187">
    <property type="entry name" value="Flagellin_C_sub2"/>
</dbReference>
<evidence type="ECO:0000313" key="7">
    <source>
        <dbReference type="EMBL" id="OAT80375.1"/>
    </source>
</evidence>
<evidence type="ECO:0000259" key="6">
    <source>
        <dbReference type="Pfam" id="PF00700"/>
    </source>
</evidence>
<evidence type="ECO:0000256" key="1">
    <source>
        <dbReference type="ARBA" id="ARBA00005709"/>
    </source>
</evidence>